<dbReference type="SUPFAM" id="SSF56436">
    <property type="entry name" value="C-type lectin-like"/>
    <property type="match status" value="1"/>
</dbReference>
<evidence type="ECO:0000256" key="10">
    <source>
        <dbReference type="ARBA" id="ARBA00022989"/>
    </source>
</evidence>
<dbReference type="InterPro" id="IPR001881">
    <property type="entry name" value="EGF-like_Ca-bd_dom"/>
</dbReference>
<evidence type="ECO:0000256" key="13">
    <source>
        <dbReference type="ARBA" id="ARBA00023180"/>
    </source>
</evidence>
<keyword evidence="5 17" id="KW-0812">Transmembrane</keyword>
<dbReference type="SMART" id="SM00034">
    <property type="entry name" value="CLECT"/>
    <property type="match status" value="1"/>
</dbReference>
<dbReference type="Pfam" id="PF09064">
    <property type="entry name" value="EGF_Tme5"/>
    <property type="match status" value="1"/>
</dbReference>
<gene>
    <name evidence="21" type="ORF">ACEWY4_022546</name>
</gene>
<dbReference type="PROSITE" id="PS50041">
    <property type="entry name" value="C_TYPE_LECTIN_2"/>
    <property type="match status" value="1"/>
</dbReference>
<dbReference type="Pfam" id="PF07645">
    <property type="entry name" value="EGF_CA"/>
    <property type="match status" value="2"/>
</dbReference>
<evidence type="ECO:0000259" key="19">
    <source>
        <dbReference type="PROSITE" id="PS50026"/>
    </source>
</evidence>
<dbReference type="InterPro" id="IPR009030">
    <property type="entry name" value="Growth_fac_rcpt_cys_sf"/>
</dbReference>
<comment type="subunit">
    <text evidence="15">Interacts with ITGAL, ITGAM and ITGB2. Interacts with thrombin/F2; this interaction switches the specificity of thrombin from a procoagulant to an anticoagulant and antifibrinolytic protease. Interacts with ANGP1 and ANGP2; these interactions significantly inhibit the generation of activated PC and TAFIa/CPB2 by the thrombin/thrombomodulin complex. Interacts with PF4; this interaction enhances generation of activated protein C. Interacts with HMGB1; this interaction inhibits HMGB1 inflammatory activity.</text>
</comment>
<evidence type="ECO:0000256" key="17">
    <source>
        <dbReference type="SAM" id="Phobius"/>
    </source>
</evidence>
<evidence type="ECO:0000313" key="21">
    <source>
        <dbReference type="EMBL" id="KAL2082728.1"/>
    </source>
</evidence>
<dbReference type="FunFam" id="2.10.25.10:FF:000005">
    <property type="entry name" value="Fibrillin 2"/>
    <property type="match status" value="1"/>
</dbReference>
<feature type="transmembrane region" description="Helical" evidence="17">
    <location>
        <begin position="485"/>
        <end position="507"/>
    </location>
</feature>
<comment type="function">
    <text evidence="14">Endothelial cell receptor that plays a critical role in regulating several physiological processes including hemostasis, coagulation, fibrinolysis, inflammation, and angiogenesis. Acts as a cofactor for thrombin activation of protein C/PROC on the surface of vascular endothelial cells leading to initiation of the activated protein C anticoagulant pathway. Also accelerates the activation of the plasma carboxypeptidase B2/CPB2, which catalyzes removal of C-terminal basic amino acids from its substrates including kinins or anaphylatoxins leading to fibrinolysis inhibition. Plays critical protective roles in changing the cleavage specificity of protease-activated receptor 1/PAR1, inhibiting endothelial cell permeability and inflammation. Suppresses inflammation distinctly from its anticoagulant cofactor activity by sequestering HMGB1 thereby preventing it from engaging cellular receptors such as RAGE and contributing to the inflammatory response.</text>
</comment>
<dbReference type="InterPro" id="IPR016186">
    <property type="entry name" value="C-type_lectin-like/link_sf"/>
</dbReference>
<evidence type="ECO:0000256" key="9">
    <source>
        <dbReference type="ARBA" id="ARBA00022974"/>
    </source>
</evidence>
<evidence type="ECO:0000256" key="5">
    <source>
        <dbReference type="ARBA" id="ARBA00022692"/>
    </source>
</evidence>
<evidence type="ECO:0000256" key="8">
    <source>
        <dbReference type="ARBA" id="ARBA00022737"/>
    </source>
</evidence>
<dbReference type="PROSITE" id="PS01186">
    <property type="entry name" value="EGF_2"/>
    <property type="match status" value="3"/>
</dbReference>
<evidence type="ECO:0000256" key="6">
    <source>
        <dbReference type="ARBA" id="ARBA00022729"/>
    </source>
</evidence>
<keyword evidence="10 17" id="KW-1133">Transmembrane helix</keyword>
<evidence type="ECO:0000256" key="11">
    <source>
        <dbReference type="ARBA" id="ARBA00023136"/>
    </source>
</evidence>
<dbReference type="AlphaFoldDB" id="A0ABD1J9Q7"/>
<dbReference type="PRINTS" id="PR00907">
    <property type="entry name" value="THRMBOMODULN"/>
</dbReference>
<dbReference type="PROSITE" id="PS00615">
    <property type="entry name" value="C_TYPE_LECTIN_1"/>
    <property type="match status" value="1"/>
</dbReference>
<comment type="subcellular location">
    <subcellularLocation>
        <location evidence="1">Membrane</location>
        <topology evidence="1">Single-pass type I membrane protein</topology>
    </subcellularLocation>
</comment>
<dbReference type="Pfam" id="PF12662">
    <property type="entry name" value="cEGF"/>
    <property type="match status" value="1"/>
</dbReference>
<dbReference type="InterPro" id="IPR000152">
    <property type="entry name" value="EGF-type_Asp/Asn_hydroxyl_site"/>
</dbReference>
<feature type="domain" description="EGF-like" evidence="19">
    <location>
        <begin position="336"/>
        <end position="375"/>
    </location>
</feature>
<dbReference type="PIRSF" id="PIRSF001775">
    <property type="entry name" value="CD93/CD141"/>
    <property type="match status" value="1"/>
</dbReference>
<name>A0ABD1J9Q7_9TELE</name>
<dbReference type="InterPro" id="IPR018097">
    <property type="entry name" value="EGF_Ca-bd_CS"/>
</dbReference>
<keyword evidence="8" id="KW-0677">Repeat</keyword>
<keyword evidence="6 18" id="KW-0732">Signal</keyword>
<evidence type="ECO:0000256" key="15">
    <source>
        <dbReference type="ARBA" id="ARBA00046453"/>
    </source>
</evidence>
<dbReference type="SMART" id="SM00181">
    <property type="entry name" value="EGF"/>
    <property type="match status" value="6"/>
</dbReference>
<protein>
    <recommendedName>
        <fullName evidence="2">Thrombomodulin</fullName>
    </recommendedName>
</protein>
<keyword evidence="7" id="KW-0430">Lectin</keyword>
<dbReference type="EMBL" id="JBHFQA010000019">
    <property type="protein sequence ID" value="KAL2082728.1"/>
    <property type="molecule type" value="Genomic_DNA"/>
</dbReference>
<evidence type="ECO:0000256" key="16">
    <source>
        <dbReference type="PROSITE-ProRule" id="PRU00076"/>
    </source>
</evidence>
<dbReference type="SMART" id="SM00179">
    <property type="entry name" value="EGF_CA"/>
    <property type="match status" value="4"/>
</dbReference>
<dbReference type="Proteomes" id="UP001591681">
    <property type="component" value="Unassembled WGS sequence"/>
</dbReference>
<evidence type="ECO:0000256" key="14">
    <source>
        <dbReference type="ARBA" id="ARBA00045242"/>
    </source>
</evidence>
<dbReference type="CDD" id="cd00054">
    <property type="entry name" value="EGF_CA"/>
    <property type="match status" value="1"/>
</dbReference>
<evidence type="ECO:0000259" key="20">
    <source>
        <dbReference type="PROSITE" id="PS50041"/>
    </source>
</evidence>
<comment type="caution">
    <text evidence="16">Lacks conserved residue(s) required for the propagation of feature annotation.</text>
</comment>
<dbReference type="Pfam" id="PF00059">
    <property type="entry name" value="Lectin_C"/>
    <property type="match status" value="1"/>
</dbReference>
<sequence length="548" mass="60463">MCNRISGFSTMSVSLRVILILAFLLEVEPHTGFCVGKQCFAVHEDTADFSAANEACKASQGHLLTVRTNASNSTIPALLTNFTGDFWIGLRGFCSSASALKGYKWITGQEEADFGNWNNDDAVCPKSEQCVTVSTTNLKWRRRPCTDKVAGFLCEYAFDTGCEQLQLEGHSQILTYETPYGFEAPDLEHLPMGSFAKLSNGEKYVCGDSWVKSPWSCEVLNGGCQHRCNSVTGQPTCTCPPGFMVDVSGWSCIKVADDPCAGAGCQHECLPQSGTFVCLCDQGFSLDADGKRCKDIDECTDKRICAGPHARCENTIGSFKCDCEVGFEMQKGFCVDINECFRGPCEHDCHNKDGSYTCSCFKGYKISDENKHRCELHCPYEECPAYCDPNDIFLCYCPDGFVIDKRSNGDSVCVDIDECEMDQCDQHCENSFGGYTCSCGEGYELQDEYRCISMFGSEITTLPGLVTTTITYTTESPTTVTASGLLGIIVCIVCVLLALVLLAHHFLRRRSEHSLLDARKSYDLHGLQQITTEHYKPNMSDIESKGER</sequence>
<keyword evidence="13" id="KW-0325">Glycoprotein</keyword>
<dbReference type="InterPro" id="IPR000742">
    <property type="entry name" value="EGF"/>
</dbReference>
<dbReference type="SUPFAM" id="SSF57196">
    <property type="entry name" value="EGF/Laminin"/>
    <property type="match status" value="3"/>
</dbReference>
<evidence type="ECO:0000313" key="22">
    <source>
        <dbReference type="Proteomes" id="UP001591681"/>
    </source>
</evidence>
<evidence type="ECO:0000256" key="3">
    <source>
        <dbReference type="ARBA" id="ARBA00022536"/>
    </source>
</evidence>
<keyword evidence="9" id="KW-0654">Proteoglycan</keyword>
<dbReference type="Gene3D" id="3.10.100.10">
    <property type="entry name" value="Mannose-Binding Protein A, subunit A"/>
    <property type="match status" value="1"/>
</dbReference>
<dbReference type="SUPFAM" id="SSF57184">
    <property type="entry name" value="Growth factor receptor domain"/>
    <property type="match status" value="1"/>
</dbReference>
<evidence type="ECO:0000256" key="1">
    <source>
        <dbReference type="ARBA" id="ARBA00004479"/>
    </source>
</evidence>
<dbReference type="InterPro" id="IPR015149">
    <property type="entry name" value="Tme5_EGF-like"/>
</dbReference>
<dbReference type="InterPro" id="IPR018378">
    <property type="entry name" value="C-type_lectin_CS"/>
</dbReference>
<dbReference type="InterPro" id="IPR026823">
    <property type="entry name" value="cEGF"/>
</dbReference>
<keyword evidence="22" id="KW-1185">Reference proteome</keyword>
<evidence type="ECO:0000256" key="4">
    <source>
        <dbReference type="ARBA" id="ARBA00022553"/>
    </source>
</evidence>
<keyword evidence="3 16" id="KW-0245">EGF-like domain</keyword>
<reference evidence="21 22" key="1">
    <citation type="submission" date="2024-09" db="EMBL/GenBank/DDBJ databases">
        <title>A chromosome-level genome assembly of Gray's grenadier anchovy, Coilia grayii.</title>
        <authorList>
            <person name="Fu Z."/>
        </authorList>
    </citation>
    <scope>NUCLEOTIDE SEQUENCE [LARGE SCALE GENOMIC DNA]</scope>
    <source>
        <strain evidence="21">G4</strain>
        <tissue evidence="21">Muscle</tissue>
    </source>
</reference>
<feature type="domain" description="EGF-like" evidence="19">
    <location>
        <begin position="415"/>
        <end position="452"/>
    </location>
</feature>
<feature type="chain" id="PRO_5044783928" description="Thrombomodulin" evidence="18">
    <location>
        <begin position="30"/>
        <end position="548"/>
    </location>
</feature>
<organism evidence="21 22">
    <name type="scientific">Coilia grayii</name>
    <name type="common">Gray's grenadier anchovy</name>
    <dbReference type="NCBI Taxonomy" id="363190"/>
    <lineage>
        <taxon>Eukaryota</taxon>
        <taxon>Metazoa</taxon>
        <taxon>Chordata</taxon>
        <taxon>Craniata</taxon>
        <taxon>Vertebrata</taxon>
        <taxon>Euteleostomi</taxon>
        <taxon>Actinopterygii</taxon>
        <taxon>Neopterygii</taxon>
        <taxon>Teleostei</taxon>
        <taxon>Clupei</taxon>
        <taxon>Clupeiformes</taxon>
        <taxon>Clupeoidei</taxon>
        <taxon>Engraulidae</taxon>
        <taxon>Coilinae</taxon>
        <taxon>Coilia</taxon>
    </lineage>
</organism>
<dbReference type="PROSITE" id="PS01187">
    <property type="entry name" value="EGF_CA"/>
    <property type="match status" value="1"/>
</dbReference>
<dbReference type="InterPro" id="IPR016187">
    <property type="entry name" value="CTDL_fold"/>
</dbReference>
<feature type="signal peptide" evidence="18">
    <location>
        <begin position="1"/>
        <end position="29"/>
    </location>
</feature>
<proteinExistence type="predicted"/>
<dbReference type="InterPro" id="IPR001304">
    <property type="entry name" value="C-type_lectin-like"/>
</dbReference>
<dbReference type="InterPro" id="IPR051505">
    <property type="entry name" value="C-type_lectin_domain"/>
</dbReference>
<keyword evidence="11 17" id="KW-0472">Membrane</keyword>
<dbReference type="PROSITE" id="PS50026">
    <property type="entry name" value="EGF_3"/>
    <property type="match status" value="3"/>
</dbReference>
<evidence type="ECO:0000256" key="2">
    <source>
        <dbReference type="ARBA" id="ARBA00019822"/>
    </source>
</evidence>
<dbReference type="InterPro" id="IPR049883">
    <property type="entry name" value="NOTCH1_EGF-like"/>
</dbReference>
<keyword evidence="12" id="KW-1015">Disulfide bond</keyword>
<dbReference type="GO" id="GO:0016020">
    <property type="term" value="C:membrane"/>
    <property type="evidence" value="ECO:0007669"/>
    <property type="project" value="UniProtKB-SubCell"/>
</dbReference>
<comment type="caution">
    <text evidence="21">The sequence shown here is derived from an EMBL/GenBank/DDBJ whole genome shotgun (WGS) entry which is preliminary data.</text>
</comment>
<dbReference type="PANTHER" id="PTHR14789:SF9">
    <property type="entry name" value="THROMBOMODULIN"/>
    <property type="match status" value="1"/>
</dbReference>
<feature type="domain" description="C-type lectin" evidence="20">
    <location>
        <begin position="35"/>
        <end position="148"/>
    </location>
</feature>
<dbReference type="GO" id="GO:0030246">
    <property type="term" value="F:carbohydrate binding"/>
    <property type="evidence" value="ECO:0007669"/>
    <property type="project" value="UniProtKB-KW"/>
</dbReference>
<evidence type="ECO:0000256" key="18">
    <source>
        <dbReference type="SAM" id="SignalP"/>
    </source>
</evidence>
<feature type="domain" description="EGF-like" evidence="19">
    <location>
        <begin position="295"/>
        <end position="335"/>
    </location>
</feature>
<dbReference type="PROSITE" id="PS00010">
    <property type="entry name" value="ASX_HYDROXYL"/>
    <property type="match status" value="3"/>
</dbReference>
<accession>A0ABD1J9Q7</accession>
<dbReference type="PANTHER" id="PTHR14789">
    <property type="entry name" value="CHONDROLECTIN VARIANT CHODLFDELTAE"/>
    <property type="match status" value="1"/>
</dbReference>
<evidence type="ECO:0000256" key="12">
    <source>
        <dbReference type="ARBA" id="ARBA00023157"/>
    </source>
</evidence>
<dbReference type="Gene3D" id="2.10.25.10">
    <property type="entry name" value="Laminin"/>
    <property type="match status" value="6"/>
</dbReference>
<keyword evidence="4" id="KW-0597">Phosphoprotein</keyword>
<evidence type="ECO:0000256" key="7">
    <source>
        <dbReference type="ARBA" id="ARBA00022734"/>
    </source>
</evidence>